<feature type="region of interest" description="Disordered" evidence="1">
    <location>
        <begin position="1"/>
        <end position="28"/>
    </location>
</feature>
<organism evidence="2 3">
    <name type="scientific">Candidatus Woesebacteria bacterium GW2011_GWB1_39_12</name>
    <dbReference type="NCBI Taxonomy" id="1618574"/>
    <lineage>
        <taxon>Bacteria</taxon>
        <taxon>Candidatus Woeseibacteriota</taxon>
    </lineage>
</organism>
<evidence type="ECO:0000313" key="2">
    <source>
        <dbReference type="EMBL" id="KKR00550.1"/>
    </source>
</evidence>
<dbReference type="AlphaFoldDB" id="A0A0G0PQW7"/>
<dbReference type="Proteomes" id="UP000033881">
    <property type="component" value="Unassembled WGS sequence"/>
</dbReference>
<gene>
    <name evidence="2" type="ORF">UT24_C0011G0003</name>
</gene>
<proteinExistence type="predicted"/>
<dbReference type="EMBL" id="LBWB01000011">
    <property type="protein sequence ID" value="KKR00550.1"/>
    <property type="molecule type" value="Genomic_DNA"/>
</dbReference>
<reference evidence="2 3" key="1">
    <citation type="journal article" date="2015" name="Nature">
        <title>rRNA introns, odd ribosomes, and small enigmatic genomes across a large radiation of phyla.</title>
        <authorList>
            <person name="Brown C.T."/>
            <person name="Hug L.A."/>
            <person name="Thomas B.C."/>
            <person name="Sharon I."/>
            <person name="Castelle C.J."/>
            <person name="Singh A."/>
            <person name="Wilkins M.J."/>
            <person name="Williams K.H."/>
            <person name="Banfield J.F."/>
        </authorList>
    </citation>
    <scope>NUCLEOTIDE SEQUENCE [LARGE SCALE GENOMIC DNA]</scope>
</reference>
<dbReference type="STRING" id="1618574.UT24_C0011G0003"/>
<comment type="caution">
    <text evidence="2">The sequence shown here is derived from an EMBL/GenBank/DDBJ whole genome shotgun (WGS) entry which is preliminary data.</text>
</comment>
<name>A0A0G0PQW7_9BACT</name>
<feature type="compositionally biased region" description="Basic and acidic residues" evidence="1">
    <location>
        <begin position="14"/>
        <end position="27"/>
    </location>
</feature>
<evidence type="ECO:0000313" key="3">
    <source>
        <dbReference type="Proteomes" id="UP000033881"/>
    </source>
</evidence>
<evidence type="ECO:0000256" key="1">
    <source>
        <dbReference type="SAM" id="MobiDB-lite"/>
    </source>
</evidence>
<sequence length="70" mass="7857">MTDKGGVGDLSNEELVRRMNEEAKKPEPNQFFIESATDYLLDQGEVVFVSFPGEGRINYALSDAEENNDE</sequence>
<accession>A0A0G0PQW7</accession>
<protein>
    <submittedName>
        <fullName evidence="2">Uncharacterized protein</fullName>
    </submittedName>
</protein>